<protein>
    <submittedName>
        <fullName evidence="4">LytR family transcriptional regulator</fullName>
    </submittedName>
</protein>
<dbReference type="PANTHER" id="PTHR33392">
    <property type="entry name" value="POLYISOPRENYL-TEICHOIC ACID--PEPTIDOGLYCAN TEICHOIC ACID TRANSFERASE TAGU"/>
    <property type="match status" value="1"/>
</dbReference>
<evidence type="ECO:0000256" key="1">
    <source>
        <dbReference type="ARBA" id="ARBA00006068"/>
    </source>
</evidence>
<keyword evidence="5" id="KW-1185">Reference proteome</keyword>
<gene>
    <name evidence="4" type="ORF">FD09_GL001254</name>
</gene>
<organism evidence="4 5">
    <name type="scientific">Schleiferilactobacillus perolens DSM 12744</name>
    <dbReference type="NCBI Taxonomy" id="1423792"/>
    <lineage>
        <taxon>Bacteria</taxon>
        <taxon>Bacillati</taxon>
        <taxon>Bacillota</taxon>
        <taxon>Bacilli</taxon>
        <taxon>Lactobacillales</taxon>
        <taxon>Lactobacillaceae</taxon>
        <taxon>Schleiferilactobacillus</taxon>
    </lineage>
</organism>
<dbReference type="STRING" id="1423792.FD09_GL001254"/>
<dbReference type="PANTHER" id="PTHR33392:SF6">
    <property type="entry name" value="POLYISOPRENYL-TEICHOIC ACID--PEPTIDOGLYCAN TEICHOIC ACID TRANSFERASE TAGU"/>
    <property type="match status" value="1"/>
</dbReference>
<dbReference type="PATRIC" id="fig|1423792.3.peg.1273"/>
<dbReference type="InterPro" id="IPR004474">
    <property type="entry name" value="LytR_CpsA_psr"/>
</dbReference>
<comment type="similarity">
    <text evidence="1">Belongs to the LytR/CpsA/Psr (LCP) family.</text>
</comment>
<dbReference type="Gene3D" id="3.40.630.190">
    <property type="entry name" value="LCP protein"/>
    <property type="match status" value="1"/>
</dbReference>
<evidence type="ECO:0000313" key="4">
    <source>
        <dbReference type="EMBL" id="KRL14094.1"/>
    </source>
</evidence>
<dbReference type="RefSeq" id="WP_083487460.1">
    <property type="nucleotide sequence ID" value="NZ_AZEC01000002.1"/>
</dbReference>
<comment type="caution">
    <text evidence="4">The sequence shown here is derived from an EMBL/GenBank/DDBJ whole genome shotgun (WGS) entry which is preliminary data.</text>
</comment>
<feature type="transmembrane region" description="Helical" evidence="2">
    <location>
        <begin position="21"/>
        <end position="42"/>
    </location>
</feature>
<name>A0A0R1N1G0_9LACO</name>
<dbReference type="NCBIfam" id="TIGR00350">
    <property type="entry name" value="lytR_cpsA_psr"/>
    <property type="match status" value="1"/>
</dbReference>
<dbReference type="InterPro" id="IPR050922">
    <property type="entry name" value="LytR/CpsA/Psr_CW_biosynth"/>
</dbReference>
<sequence>MDQNNEPIPSRRDPNRGKKNKIWKIILLIAVLFIAAGTAYGVKLATEVKNTADKTYVPTKKKLPVVDLSQQKPFSVLFLGADTGTDGRDGYRGNSDTMILTTVDPQSKKTTMVSIPRDTAVQIIGTKEFTYQKINSAFNIGGATMAMETVEKLFNVPINYYALIDMAGLKKMVDAVGGVDVDVPFSFTSTETGNQHFTKGKMHLSGDMALAYSRMRKEDNSGDFGRQKRQQQVISAVVGKVISLNSLTRVQSILDAVSDSVKTNIKLGQLMTMYQNYRGALKTIKQDSLKAKGAFITQNDQQIAYVVAPTDDLQRISDQSRAALGLDKETLDNEETRQNKLQTNFDWNTDANQYTYQFFPQTGTSNN</sequence>
<evidence type="ECO:0000259" key="3">
    <source>
        <dbReference type="Pfam" id="PF03816"/>
    </source>
</evidence>
<keyword evidence="2" id="KW-0472">Membrane</keyword>
<dbReference type="AlphaFoldDB" id="A0A0R1N1G0"/>
<evidence type="ECO:0000313" key="5">
    <source>
        <dbReference type="Proteomes" id="UP000051330"/>
    </source>
</evidence>
<dbReference type="OrthoDB" id="9782542at2"/>
<keyword evidence="2" id="KW-0812">Transmembrane</keyword>
<accession>A0A0R1N1G0</accession>
<reference evidence="4 5" key="1">
    <citation type="journal article" date="2015" name="Genome Announc.">
        <title>Expanding the biotechnology potential of lactobacilli through comparative genomics of 213 strains and associated genera.</title>
        <authorList>
            <person name="Sun Z."/>
            <person name="Harris H.M."/>
            <person name="McCann A."/>
            <person name="Guo C."/>
            <person name="Argimon S."/>
            <person name="Zhang W."/>
            <person name="Yang X."/>
            <person name="Jeffery I.B."/>
            <person name="Cooney J.C."/>
            <person name="Kagawa T.F."/>
            <person name="Liu W."/>
            <person name="Song Y."/>
            <person name="Salvetti E."/>
            <person name="Wrobel A."/>
            <person name="Rasinkangas P."/>
            <person name="Parkhill J."/>
            <person name="Rea M.C."/>
            <person name="O'Sullivan O."/>
            <person name="Ritari J."/>
            <person name="Douillard F.P."/>
            <person name="Paul Ross R."/>
            <person name="Yang R."/>
            <person name="Briner A.E."/>
            <person name="Felis G.E."/>
            <person name="de Vos W.M."/>
            <person name="Barrangou R."/>
            <person name="Klaenhammer T.R."/>
            <person name="Caufield P.W."/>
            <person name="Cui Y."/>
            <person name="Zhang H."/>
            <person name="O'Toole P.W."/>
        </authorList>
    </citation>
    <scope>NUCLEOTIDE SEQUENCE [LARGE SCALE GENOMIC DNA]</scope>
    <source>
        <strain evidence="4 5">DSM 12744</strain>
    </source>
</reference>
<evidence type="ECO:0000256" key="2">
    <source>
        <dbReference type="SAM" id="Phobius"/>
    </source>
</evidence>
<dbReference type="Proteomes" id="UP000051330">
    <property type="component" value="Unassembled WGS sequence"/>
</dbReference>
<proteinExistence type="inferred from homology"/>
<dbReference type="Pfam" id="PF03816">
    <property type="entry name" value="LytR_cpsA_psr"/>
    <property type="match status" value="1"/>
</dbReference>
<keyword evidence="2" id="KW-1133">Transmembrane helix</keyword>
<feature type="domain" description="Cell envelope-related transcriptional attenuator" evidence="3">
    <location>
        <begin position="94"/>
        <end position="241"/>
    </location>
</feature>
<dbReference type="EMBL" id="AZEC01000002">
    <property type="protein sequence ID" value="KRL14094.1"/>
    <property type="molecule type" value="Genomic_DNA"/>
</dbReference>